<evidence type="ECO:0000313" key="3">
    <source>
        <dbReference type="EMBL" id="ODH16127.1"/>
    </source>
</evidence>
<protein>
    <recommendedName>
        <fullName evidence="2">RSE1/DDB1/CPSF1 first beta-propeller domain-containing protein</fullName>
    </recommendedName>
</protein>
<dbReference type="InterPro" id="IPR015943">
    <property type="entry name" value="WD40/YVTN_repeat-like_dom_sf"/>
</dbReference>
<evidence type="ECO:0000313" key="4">
    <source>
        <dbReference type="Proteomes" id="UP000242814"/>
    </source>
</evidence>
<dbReference type="Pfam" id="PF10433">
    <property type="entry name" value="Beta-prop_RSE1_1st"/>
    <property type="match status" value="1"/>
</dbReference>
<dbReference type="PANTHER" id="PTHR10644">
    <property type="entry name" value="DNA REPAIR/RNA PROCESSING CPSF FAMILY"/>
    <property type="match status" value="1"/>
</dbReference>
<reference evidence="3 4" key="1">
    <citation type="submission" date="2016-06" db="EMBL/GenBank/DDBJ databases">
        <authorList>
            <person name="Kjaerup R.B."/>
            <person name="Dalgaard T.S."/>
            <person name="Juul-Madsen H.R."/>
        </authorList>
    </citation>
    <scope>NUCLEOTIDE SEQUENCE [LARGE SCALE GENOMIC DNA]</scope>
    <source>
        <strain evidence="3 4">Pb300</strain>
    </source>
</reference>
<evidence type="ECO:0000259" key="2">
    <source>
        <dbReference type="Pfam" id="PF10433"/>
    </source>
</evidence>
<comment type="caution">
    <text evidence="3">The sequence shown here is derived from an EMBL/GenBank/DDBJ whole genome shotgun (WGS) entry which is preliminary data.</text>
</comment>
<feature type="region of interest" description="Disordered" evidence="1">
    <location>
        <begin position="921"/>
        <end position="958"/>
    </location>
</feature>
<dbReference type="VEuPathDB" id="FungiDB:PABG_06441"/>
<dbReference type="Proteomes" id="UP000242814">
    <property type="component" value="Unassembled WGS sequence"/>
</dbReference>
<dbReference type="VEuPathDB" id="FungiDB:PADG_07894"/>
<proteinExistence type="predicted"/>
<name>A0A1D2J7L5_PARBR</name>
<organism evidence="3 4">
    <name type="scientific">Paracoccidioides brasiliensis</name>
    <dbReference type="NCBI Taxonomy" id="121759"/>
    <lineage>
        <taxon>Eukaryota</taxon>
        <taxon>Fungi</taxon>
        <taxon>Dikarya</taxon>
        <taxon>Ascomycota</taxon>
        <taxon>Pezizomycotina</taxon>
        <taxon>Eurotiomycetes</taxon>
        <taxon>Eurotiomycetidae</taxon>
        <taxon>Onygenales</taxon>
        <taxon>Ajellomycetaceae</taxon>
        <taxon>Paracoccidioides</taxon>
    </lineage>
</organism>
<dbReference type="GO" id="GO:0006397">
    <property type="term" value="P:mRNA processing"/>
    <property type="evidence" value="ECO:0007669"/>
    <property type="project" value="UniProtKB-KW"/>
</dbReference>
<dbReference type="InterPro" id="IPR050358">
    <property type="entry name" value="RSE1/DDB1/CFT1"/>
</dbReference>
<sequence length="1319" mass="145112">MSLQTTYLTGGNWATRQVNIGDIMASRQGTSGDATSKPSRTTVPITGVLSRTVIPGPIIQRVLPARIRHRDKHDIVFVGDDFIQVKELVAGGHLEDIATKADFDTKILDAKVIGSNGVTALEAEKVLGAELGASASKLLDDSWHRQILVLVLASKELLFLYGTEGPSGNPEFTFVRRPLPSDVSSLEQYGRYIAIDPSSRAMAISAAYKFFGVFSLKLPSVIRSEMEEGPVNPIWEERFFRADGDIVAIDFLYPAPGDDDRVVLVLLVNNLTQAHFACYTWRASEGVSRIEAKRLRSRIPAECRVPSLFIPLTFATSFLLVIPGAIYVFEIKLADSTALTKQNLPDPYGKHPFIAWVRPRRNISHHEKEDNLYLCRENGELGYFTICRGNAGCSRIESIGCNVDRGFAILDSGFEAGGDILIVAGSMGDGGLFVLGARKNSRCLQRIPNWAPVLDSVLIGDPSSQTVETFRNGDQAVSFANDRIFTCSWNGLDRGWITELRHGIEARAGLVVDQEDFPNVLDIWAFPNPQAGATFFLFSNPMSSSAMSIPLDADDELYMMDEDNTGFDLDRQTIAAGSSREGVFFQITDSSLHLSVLGDTTLRYSTRCQNPDERIIAATVNGSLSLFAIALKTTADIHVHLRKVAIDDSGLQTLAIGQPLPLSCEPVSMAIEQIYSQCVLFIGTTDGNILVARVDPEQGLVPVLEQTILLPTGNDESKACESLMVIKTPQRGGRLKTTLFCGLRSGVMVSFKVQLDASSGTIALPQIEVRKIGKTFVRMRRYESDSTFAIVTCGRGLWKLSHVEDKDSEECVLHKIWVTDQNNLARTQPHIDVFTCIDTQHGSTPGGLWGSLVCIMGNQMLCCALEKMPKTVTRKIAIPGIPKRIIYSKYLKRLVLGYTTVETEMAAECIRRWRRPRVDFIDPDGETALPSPATLTNEPDSGSPDAGAPPWRPTGGSGEEITGLLDWCVINGKIMHHMIVVTTAQSLSPFHGRVVYIIARPNAQIPNQIDSTVKHVFTYDRPVRSIAPFKPSSLVLGVGQEVIFQTLDPVAKTWRKLPKYILESDAVAINVREPFIYVLTLKNSLCILKVTDTVLTLHGQDGSDREGLDLVSLEDISGITMTSNLGGAIVGLSETSLTRDDKLLRKVFTAHMPLSVIRLSRSSRPRAAAAGTAPKIPEVAYGTTIDGTVYRFMTLSENQWRLLRFIQNVCMQDASICPLTKHNRRKSIDMLEVTVSKPESLHVNGDILGRLTEGGIGMLRRVMGGKRRNAGDDEKMVEDSRERLKLDKFLELAAAVVPNAEDPFVAVMAWMSPMVQVFL</sequence>
<evidence type="ECO:0000256" key="1">
    <source>
        <dbReference type="SAM" id="MobiDB-lite"/>
    </source>
</evidence>
<accession>A0A1D2J7L5</accession>
<dbReference type="EMBL" id="LZYO01000341">
    <property type="protein sequence ID" value="ODH16127.1"/>
    <property type="molecule type" value="Genomic_DNA"/>
</dbReference>
<dbReference type="Gene3D" id="2.130.10.10">
    <property type="entry name" value="YVTN repeat-like/Quinoprotein amine dehydrogenase"/>
    <property type="match status" value="1"/>
</dbReference>
<gene>
    <name evidence="3" type="ORF">ACO22_06382</name>
</gene>
<feature type="domain" description="RSE1/DDB1/CPSF1 first beta-propeller" evidence="2">
    <location>
        <begin position="59"/>
        <end position="448"/>
    </location>
</feature>
<dbReference type="InterPro" id="IPR018846">
    <property type="entry name" value="Beta-prop_RSE1/DDB1/CPSF1_1st"/>
</dbReference>